<evidence type="ECO:0000256" key="2">
    <source>
        <dbReference type="ARBA" id="ARBA00022691"/>
    </source>
</evidence>
<dbReference type="PANTHER" id="PTHR18895">
    <property type="entry name" value="HEMK METHYLTRANSFERASE"/>
    <property type="match status" value="1"/>
</dbReference>
<dbReference type="GO" id="GO:0036009">
    <property type="term" value="F:protein-glutamine N-methyltransferase activity"/>
    <property type="evidence" value="ECO:0007669"/>
    <property type="project" value="TreeGrafter"/>
</dbReference>
<dbReference type="Pfam" id="PF05175">
    <property type="entry name" value="MTS"/>
    <property type="match status" value="1"/>
</dbReference>
<comment type="caution">
    <text evidence="4">The sequence shown here is derived from an EMBL/GenBank/DDBJ whole genome shotgun (WGS) entry which is preliminary data.</text>
</comment>
<dbReference type="AlphaFoldDB" id="A0A1E3LX72"/>
<keyword evidence="5" id="KW-1185">Reference proteome</keyword>
<dbReference type="InterPro" id="IPR050320">
    <property type="entry name" value="N5-glutamine_MTase"/>
</dbReference>
<reference evidence="4 5" key="1">
    <citation type="submission" date="2016-08" db="EMBL/GenBank/DDBJ databases">
        <title>Draft genome of the agarase producing Sphingomonas sp. MCT13.</title>
        <authorList>
            <person name="D'Andrea M.M."/>
            <person name="Rossolini G.M."/>
            <person name="Thaller M.C."/>
        </authorList>
    </citation>
    <scope>NUCLEOTIDE SEQUENCE [LARGE SCALE GENOMIC DNA]</scope>
    <source>
        <strain evidence="4 5">MCT13</strain>
    </source>
</reference>
<protein>
    <recommendedName>
        <fullName evidence="3">Methyltransferase small domain-containing protein</fullName>
    </recommendedName>
</protein>
<proteinExistence type="predicted"/>
<dbReference type="Proteomes" id="UP000094487">
    <property type="component" value="Unassembled WGS sequence"/>
</dbReference>
<evidence type="ECO:0000313" key="4">
    <source>
        <dbReference type="EMBL" id="ODP38346.1"/>
    </source>
</evidence>
<dbReference type="GO" id="GO:0032259">
    <property type="term" value="P:methylation"/>
    <property type="evidence" value="ECO:0007669"/>
    <property type="project" value="UniProtKB-KW"/>
</dbReference>
<dbReference type="PROSITE" id="PS00092">
    <property type="entry name" value="N6_MTASE"/>
    <property type="match status" value="1"/>
</dbReference>
<dbReference type="SUPFAM" id="SSF53335">
    <property type="entry name" value="S-adenosyl-L-methionine-dependent methyltransferases"/>
    <property type="match status" value="1"/>
</dbReference>
<dbReference type="Gene3D" id="3.40.50.150">
    <property type="entry name" value="Vaccinia Virus protein VP39"/>
    <property type="match status" value="1"/>
</dbReference>
<evidence type="ECO:0000256" key="1">
    <source>
        <dbReference type="ARBA" id="ARBA00022603"/>
    </source>
</evidence>
<dbReference type="InterPro" id="IPR029063">
    <property type="entry name" value="SAM-dependent_MTases_sf"/>
</dbReference>
<dbReference type="RefSeq" id="WP_069319998.1">
    <property type="nucleotide sequence ID" value="NZ_MDDS01000016.1"/>
</dbReference>
<dbReference type="InterPro" id="IPR002052">
    <property type="entry name" value="DNA_methylase_N6_adenine_CS"/>
</dbReference>
<dbReference type="InterPro" id="IPR007848">
    <property type="entry name" value="Small_mtfrase_dom"/>
</dbReference>
<dbReference type="GO" id="GO:0003676">
    <property type="term" value="F:nucleic acid binding"/>
    <property type="evidence" value="ECO:0007669"/>
    <property type="project" value="InterPro"/>
</dbReference>
<evidence type="ECO:0000313" key="5">
    <source>
        <dbReference type="Proteomes" id="UP000094487"/>
    </source>
</evidence>
<gene>
    <name evidence="4" type="ORF">BFL28_14600</name>
</gene>
<dbReference type="PANTHER" id="PTHR18895:SF74">
    <property type="entry name" value="MTRF1L RELEASE FACTOR GLUTAMINE METHYLTRANSFERASE"/>
    <property type="match status" value="1"/>
</dbReference>
<keyword evidence="1" id="KW-0489">Methyltransferase</keyword>
<accession>A0A1E3LX72</accession>
<organism evidence="4 5">
    <name type="scientific">Sphingomonas turrisvirgatae</name>
    <dbReference type="NCBI Taxonomy" id="1888892"/>
    <lineage>
        <taxon>Bacteria</taxon>
        <taxon>Pseudomonadati</taxon>
        <taxon>Pseudomonadota</taxon>
        <taxon>Alphaproteobacteria</taxon>
        <taxon>Sphingomonadales</taxon>
        <taxon>Sphingomonadaceae</taxon>
        <taxon>Sphingomonas</taxon>
    </lineage>
</organism>
<evidence type="ECO:0000259" key="3">
    <source>
        <dbReference type="Pfam" id="PF05175"/>
    </source>
</evidence>
<name>A0A1E3LX72_9SPHN</name>
<keyword evidence="2" id="KW-0949">S-adenosyl-L-methionine</keyword>
<dbReference type="OrthoDB" id="9800643at2"/>
<dbReference type="EMBL" id="MDDS01000016">
    <property type="protein sequence ID" value="ODP38346.1"/>
    <property type="molecule type" value="Genomic_DNA"/>
</dbReference>
<keyword evidence="1" id="KW-0808">Transferase</keyword>
<sequence length="325" mass="34370">MTTLEAPAAACPPRLPAQDDALAELLDVLAARHYAFVTVTPASHAHVLARAPGRRANDLRDILGWSLPFAPELVDPAILKLLLAADALDTCGDGTFRARYRVSSLDGTLFLHAAYPTSDKDAVFFGPDSYRFADLIRRELPALARPDAQVVDIGAGAGVGGIVTARLRPDVQVTLSDINPAALRLAGINARHAGVSAALAEGSNLDPVRGRIDVALANPPYIMDADGRDYRDGGDMHGARAAYDMATAALSRLAPGGAFLLYTGSPIIDGQDRLHEALRQLAGEHGATLRYRELDPDVFGEELANPAYVEVDRIAAVGAVLTMPA</sequence>
<feature type="domain" description="Methyltransferase small" evidence="3">
    <location>
        <begin position="146"/>
        <end position="261"/>
    </location>
</feature>
<dbReference type="STRING" id="1888892.BFL28_14600"/>